<reference evidence="2" key="1">
    <citation type="submission" date="2020-08" db="EMBL/GenBank/DDBJ databases">
        <title>Spodoptera exigua strain:BAW_Kor-Di-RS1 Genome sequencing and assembly.</title>
        <authorList>
            <person name="Kim J."/>
            <person name="Nam H.Y."/>
            <person name="Kwon M."/>
            <person name="Choi J.H."/>
            <person name="Cho S.R."/>
            <person name="Kim G.-H."/>
        </authorList>
    </citation>
    <scope>NUCLEOTIDE SEQUENCE</scope>
    <source>
        <strain evidence="2">BAW_Kor-Di-RS1</strain>
        <tissue evidence="2">Whole-body</tissue>
    </source>
</reference>
<evidence type="ECO:0000259" key="1">
    <source>
        <dbReference type="SMART" id="SM00587"/>
    </source>
</evidence>
<feature type="domain" description="CHK kinase-like" evidence="1">
    <location>
        <begin position="2754"/>
        <end position="2945"/>
    </location>
</feature>
<accession>A0A835L878</accession>
<dbReference type="InterPro" id="IPR011009">
    <property type="entry name" value="Kinase-like_dom_sf"/>
</dbReference>
<evidence type="ECO:0000313" key="2">
    <source>
        <dbReference type="EMBL" id="KAF9422100.1"/>
    </source>
</evidence>
<feature type="domain" description="CHK kinase-like" evidence="1">
    <location>
        <begin position="2337"/>
        <end position="2528"/>
    </location>
</feature>
<protein>
    <recommendedName>
        <fullName evidence="1">CHK kinase-like domain-containing protein</fullName>
    </recommendedName>
</protein>
<dbReference type="InterPro" id="IPR015897">
    <property type="entry name" value="CHK_kinase-like"/>
</dbReference>
<dbReference type="PANTHER" id="PTHR11012">
    <property type="entry name" value="PROTEIN KINASE-LIKE DOMAIN-CONTAINING"/>
    <property type="match status" value="1"/>
</dbReference>
<dbReference type="Pfam" id="PF02958">
    <property type="entry name" value="EcKL"/>
    <property type="match status" value="7"/>
</dbReference>
<dbReference type="PANTHER" id="PTHR11012:SF54">
    <property type="entry name" value="CHK KINASE-LIKE DOMAIN-CONTAINING PROTEIN"/>
    <property type="match status" value="1"/>
</dbReference>
<feature type="domain" description="CHK kinase-like" evidence="1">
    <location>
        <begin position="1519"/>
        <end position="1710"/>
    </location>
</feature>
<dbReference type="InterPro" id="IPR004119">
    <property type="entry name" value="EcKL"/>
</dbReference>
<organism evidence="2 3">
    <name type="scientific">Spodoptera exigua</name>
    <name type="common">Beet armyworm</name>
    <name type="synonym">Noctua fulgens</name>
    <dbReference type="NCBI Taxonomy" id="7107"/>
    <lineage>
        <taxon>Eukaryota</taxon>
        <taxon>Metazoa</taxon>
        <taxon>Ecdysozoa</taxon>
        <taxon>Arthropoda</taxon>
        <taxon>Hexapoda</taxon>
        <taxon>Insecta</taxon>
        <taxon>Pterygota</taxon>
        <taxon>Neoptera</taxon>
        <taxon>Endopterygota</taxon>
        <taxon>Lepidoptera</taxon>
        <taxon>Glossata</taxon>
        <taxon>Ditrysia</taxon>
        <taxon>Noctuoidea</taxon>
        <taxon>Noctuidae</taxon>
        <taxon>Amphipyrinae</taxon>
        <taxon>Spodoptera</taxon>
    </lineage>
</organism>
<proteinExistence type="predicted"/>
<comment type="caution">
    <text evidence="2">The sequence shown here is derived from an EMBL/GenBank/DDBJ whole genome shotgun (WGS) entry which is preliminary data.</text>
</comment>
<dbReference type="SUPFAM" id="SSF56112">
    <property type="entry name" value="Protein kinase-like (PK-like)"/>
    <property type="match status" value="7"/>
</dbReference>
<feature type="domain" description="CHK kinase-like" evidence="1">
    <location>
        <begin position="248"/>
        <end position="439"/>
    </location>
</feature>
<dbReference type="SMART" id="SM00587">
    <property type="entry name" value="CHK"/>
    <property type="match status" value="7"/>
</dbReference>
<gene>
    <name evidence="2" type="ORF">HW555_002121</name>
</gene>
<feature type="domain" description="CHK kinase-like" evidence="1">
    <location>
        <begin position="1925"/>
        <end position="2117"/>
    </location>
</feature>
<dbReference type="Gene3D" id="3.90.1200.10">
    <property type="match status" value="1"/>
</dbReference>
<evidence type="ECO:0000313" key="3">
    <source>
        <dbReference type="Proteomes" id="UP000648187"/>
    </source>
</evidence>
<keyword evidence="3" id="KW-1185">Reference proteome</keyword>
<feature type="domain" description="CHK kinase-like" evidence="1">
    <location>
        <begin position="662"/>
        <end position="853"/>
    </location>
</feature>
<sequence>MGTLRFSQEIIWGGNFGPQRQRVARGDTCRDYRCVIKALLRLRSANPIRKVGSQFTRERDDFLWEVVTSENVWGGTCQMIPTVAHKGSAMDARSTKGALENDYMDPLQWVLHININMAPYNFEGNFGNLSESQKEFINNVIEEQGLQVNKIVFQPVGQAGDNFVANVMRISIEGENGNMKMVIKIAPEDEKTRTTVKAEYLFHNEHVMYTEVLPKLVALQKAAGVPEEEHLRYAKCYGSFNEAPHEIILLEDLNESDFKMLNKFDSLSDECVRSILRNFAILHSVSYALKEKQPETFESFKRKLIDVWSINFSTAEAKAYFQLLESSMLANLEEEDHKSRFKSSFMDILKLPIQLAKDRDCKYSIVQQGDAWTNNIMFKFSEEKLEQSVMIDYQGSKISNPVGDILYMIFNCTDHETRSKYYYDWIDYYHTELERCLSYYNLKVNFIYPRDRLDADLRRYGRISFGLSAMLTYVLMRDTKEAGEMLESFKSGDPNDVLELMGTQTLQEETVLRTRKRIVGLIDSFTTATNMAQYKFEGDFSGINERQLEFINEVILKQNFQFDKVVFSSVGKAGDNFMSDVKRISIEGNHGSLKMIVKLAPAFEAIRLAAGTELLFANEHVMYTKVLPKFVSLQKAAAVPEEECLRYAKCYGSLDEAPNEVLILEDLNESNFEMLNKFEPLPEECIKSILKNFAIFHSLSYVLKNKEPATYDLFTGTLKDSWYTRLKDPNFEMQFKMLLNSVLPLLDNDTQKNIVKNKLTNIVQEVLKFSKENDSRFSVIHQGDAWTNNFMFRFEEGALRESVMIDYQASTSHNPVTDVLFLIFICSDHEARSKNFYDWIDYYHSELDKSLSNFGLKANYIYSRDQLDADIKRFGKIVFATTVLFINILMRDTNEVAAMKEALKTSSFEEQLENMSKNEMQGETFGRAKKRLLDLIETYIQFASLTESRINSNNDLKKQISNLYENTKHFKIVKDTTNLYKLKRTRDVTNINERQLGFVNEVIAKQNLQVEKVIFNRMGKAGDNFISDVKRITVEAKDGNLNMIIKTAPAKEVLRSSLNTDLMFKNEHVMYTEVLPKLLALQKEAGVPKEEHLRFTKCYGSLDEAPNEVILLEDLNESDFKMLNKFDPLPENCLRSILKNFAILHSLAFVLKNKEPETYDLFNSKLKNTWEPKYKDHDFNLQFKMLIKVNSLILDDDNQKEILKNMLTDVDKEIEELLKDKYSKYSVIQQGDAWTNNFMFKFEEGELRESVMIDYQASASTSPASDLLFMFFNCTEHETRSKYFITWIDYYYSELDNSLSYFDLKAEDIYPREQLDADIKKYAKISFAIIILFTNILMRDAGEAAKLLEALQNGGIKEAMETMSGKKMNKETSERARNRIVASIHLIMAQYKFEGDFGNITEAQLDFINKVVQEQNLDVNKVVFVPVGKPGDNFASNVKRLRIEGNNGNMNMIIKIAPQGEAQRMTFFSDIIFQNEHFMYVVLLPKLVSLQKEAGVPEEELLRFAKCYGSFTEAPNEIIILEDLCESDYVMLDKFESLSDECMKSVLKTFAIFHSLSYALKHKEPDTFEYYKSQLTDVWSLMAENPVFKTQTEVFVMAVQALLEEEEHKNIVKNKFADVFNLMTKLNKWEQNNKHSVIQQGDAWTNNIMFKIGEDKVQTVMIDFQGSKNNNPVADLLYAIFNCTDHETRAKHFFDWIDYYHVELENSLSNFGLKANYIYSKDQLDADIKRYGKLMFGVSVMLANLLMRDTNEASEIMEAMKTTADMKELMESMGSQVLQHETIIRARKKIIDLIVSFTEFGDVGNLNERQIQFISEVIEELGLNAKKVVFQPVGKAGDNFVANVKRILIEGENGSLKMFVKIASQNEFVRQGTNTEFSFNNENLMYTEVLPKLVALQKAAGVPEEEHLRYAKCFGALNEAPNEIIMLEDLNDSGFVMLDKFKSLTDECVKSILKDFATLHSLSFVLKAKEPKTYNQFKNGLIDVWDIMARNSLLTKQFENGTVIILSVLDNEEHKNIIKSKLGNVFKLMLKLSEDALTDESSVIQQGDAWTNNIMFKFEEQKLKESIMIDYQASKNNNPVMDLLFMIFNCTDHETRSKHYYDWVDYYHSELDRSLSYFELAADLVYPRKKLDEDIKKYSELIFGLSIMLTNLFTRNTEEAAEMMESLNNGKMEDAIEAMANIELPKDTAARAKKRIVGILEKAVNMARYNFEGNFKNLSDRQVEFINEVITKQNLNVNKVVFHPVGKADDNFMADVKRICIESNNGTMKMIVKIASANENVRAFSLSEFLFGNEHVMYTEVLPKLVSLQKAAGVPKEEQLKFAKCYGSLNEAPNEVIILEDLNESSFKMLNKFESLSDECVKSILKNFAILHSLSFVLKHQEPETYETYKEKLHNVWAIRANLPGVSQQFQGLEKLIISTLDKEEHRNVVKNTVSCLPENILKATKDWDNQYSIIQQGDAWTNNIMFKFNGDELEESIMIDYQLSKVSNPVIDFLYMTLNCTDHETRTKNFYNWLNYYYCELDKSLSYFGLKTALVYPREQLDADIKVYIKLLFSLSLVLANLLMRDANEAVKVKEAMVDNGLEGVTTSMAHQAVQTDTLLRTRKRIQDLINSLNELVSKATMAQYKFEGDISNLNEHHLAFMSKIISQQDIQVEKVTVHPVGEAGDNYVANVKRIKIEGSNRSMKMIVKIAPTNEAMRKSMHIDVVFHREQIMYTEVLPKLVSLQKAAGVPEDEHLRYAKCYGSQDEAPNEMIILEDLTESDFVMLDKYVSLTDESVKSILKNFATLHSLSYVLKNKEPDTYEQFKSKLPSLWPLVAGTPEFDLNIELIEKAVLSLLENEVYKSVVRNKIADMFKALLKLSKEDVGKHGVIIQGDAWTNNVMFKFVGDTLVQSCMIDYQISYHQSPAMDVLYMIFNCTDHETRSKNFYNWIDYYHTELDTNLSNFGLKANFVYPRDQLDADMKRFARPMLGMSLLLFNLLMRDAKEASVVKENIESGGFFDAVKTMNQQELQKESLARGKKRMEDLINSCITFGLIHTASTPRPEIEKEKKYTLHFGNTNK</sequence>
<name>A0A835L878_SPOEX</name>
<dbReference type="Proteomes" id="UP000648187">
    <property type="component" value="Unassembled WGS sequence"/>
</dbReference>
<dbReference type="EMBL" id="JACKWZ010000019">
    <property type="protein sequence ID" value="KAF9422100.1"/>
    <property type="molecule type" value="Genomic_DNA"/>
</dbReference>
<feature type="domain" description="CHK kinase-like" evidence="1">
    <location>
        <begin position="1110"/>
        <end position="1301"/>
    </location>
</feature>